<dbReference type="InterPro" id="IPR032675">
    <property type="entry name" value="LRR_dom_sf"/>
</dbReference>
<accession>A0A2U1LLL2</accession>
<dbReference type="InterPro" id="IPR055411">
    <property type="entry name" value="LRR_FXL15/At3g58940/PEG3-like"/>
</dbReference>
<dbReference type="InterPro" id="IPR050232">
    <property type="entry name" value="FBL13/AtMIF1-like"/>
</dbReference>
<dbReference type="Gene3D" id="3.80.10.10">
    <property type="entry name" value="Ribonuclease Inhibitor"/>
    <property type="match status" value="1"/>
</dbReference>
<gene>
    <name evidence="2" type="ORF">CTI12_AA479960</name>
</gene>
<dbReference type="SMART" id="SM00579">
    <property type="entry name" value="FBD"/>
    <property type="match status" value="1"/>
</dbReference>
<dbReference type="OrthoDB" id="1298252at2759"/>
<dbReference type="InterPro" id="IPR006566">
    <property type="entry name" value="FBD"/>
</dbReference>
<dbReference type="SUPFAM" id="SSF52047">
    <property type="entry name" value="RNI-like"/>
    <property type="match status" value="1"/>
</dbReference>
<keyword evidence="3" id="KW-1185">Reference proteome</keyword>
<dbReference type="Pfam" id="PF00646">
    <property type="entry name" value="F-box"/>
    <property type="match status" value="1"/>
</dbReference>
<dbReference type="Pfam" id="PF24758">
    <property type="entry name" value="LRR_At5g56370"/>
    <property type="match status" value="1"/>
</dbReference>
<dbReference type="SUPFAM" id="SSF81383">
    <property type="entry name" value="F-box domain"/>
    <property type="match status" value="1"/>
</dbReference>
<dbReference type="InterPro" id="IPR001810">
    <property type="entry name" value="F-box_dom"/>
</dbReference>
<dbReference type="EMBL" id="PKPP01008740">
    <property type="protein sequence ID" value="PWA49886.1"/>
    <property type="molecule type" value="Genomic_DNA"/>
</dbReference>
<dbReference type="InterPro" id="IPR053781">
    <property type="entry name" value="F-box_AtFBL13-like"/>
</dbReference>
<dbReference type="Pfam" id="PF08387">
    <property type="entry name" value="FBD"/>
    <property type="match status" value="1"/>
</dbReference>
<dbReference type="STRING" id="35608.A0A2U1LLL2"/>
<dbReference type="Proteomes" id="UP000245207">
    <property type="component" value="Unassembled WGS sequence"/>
</dbReference>
<evidence type="ECO:0000313" key="2">
    <source>
        <dbReference type="EMBL" id="PWA49886.1"/>
    </source>
</evidence>
<dbReference type="CDD" id="cd22160">
    <property type="entry name" value="F-box_AtFBL13-like"/>
    <property type="match status" value="1"/>
</dbReference>
<evidence type="ECO:0000259" key="1">
    <source>
        <dbReference type="PROSITE" id="PS50181"/>
    </source>
</evidence>
<feature type="domain" description="F-box" evidence="1">
    <location>
        <begin position="6"/>
        <end position="50"/>
    </location>
</feature>
<reference evidence="2 3" key="1">
    <citation type="journal article" date="2018" name="Mol. Plant">
        <title>The genome of Artemisia annua provides insight into the evolution of Asteraceae family and artemisinin biosynthesis.</title>
        <authorList>
            <person name="Shen Q."/>
            <person name="Zhang L."/>
            <person name="Liao Z."/>
            <person name="Wang S."/>
            <person name="Yan T."/>
            <person name="Shi P."/>
            <person name="Liu M."/>
            <person name="Fu X."/>
            <person name="Pan Q."/>
            <person name="Wang Y."/>
            <person name="Lv Z."/>
            <person name="Lu X."/>
            <person name="Zhang F."/>
            <person name="Jiang W."/>
            <person name="Ma Y."/>
            <person name="Chen M."/>
            <person name="Hao X."/>
            <person name="Li L."/>
            <person name="Tang Y."/>
            <person name="Lv G."/>
            <person name="Zhou Y."/>
            <person name="Sun X."/>
            <person name="Brodelius P.E."/>
            <person name="Rose J.K.C."/>
            <person name="Tang K."/>
        </authorList>
    </citation>
    <scope>NUCLEOTIDE SEQUENCE [LARGE SCALE GENOMIC DNA]</scope>
    <source>
        <strain evidence="3">cv. Huhao1</strain>
        <tissue evidence="2">Leaf</tissue>
    </source>
</reference>
<dbReference type="PANTHER" id="PTHR31900:SF31">
    <property type="entry name" value="F-BOX_LRR-REPEAT PROTEIN 13-LIKE"/>
    <property type="match status" value="1"/>
</dbReference>
<protein>
    <submittedName>
        <fullName evidence="2">FBD-like protein</fullName>
    </submittedName>
</protein>
<dbReference type="AlphaFoldDB" id="A0A2U1LLL2"/>
<dbReference type="InterPro" id="IPR036047">
    <property type="entry name" value="F-box-like_dom_sf"/>
</dbReference>
<name>A0A2U1LLL2_ARTAN</name>
<organism evidence="2 3">
    <name type="scientific">Artemisia annua</name>
    <name type="common">Sweet wormwood</name>
    <dbReference type="NCBI Taxonomy" id="35608"/>
    <lineage>
        <taxon>Eukaryota</taxon>
        <taxon>Viridiplantae</taxon>
        <taxon>Streptophyta</taxon>
        <taxon>Embryophyta</taxon>
        <taxon>Tracheophyta</taxon>
        <taxon>Spermatophyta</taxon>
        <taxon>Magnoliopsida</taxon>
        <taxon>eudicotyledons</taxon>
        <taxon>Gunneridae</taxon>
        <taxon>Pentapetalae</taxon>
        <taxon>asterids</taxon>
        <taxon>campanulids</taxon>
        <taxon>Asterales</taxon>
        <taxon>Asteraceae</taxon>
        <taxon>Asteroideae</taxon>
        <taxon>Anthemideae</taxon>
        <taxon>Artemisiinae</taxon>
        <taxon>Artemisia</taxon>
    </lineage>
</organism>
<proteinExistence type="predicted"/>
<dbReference type="PROSITE" id="PS50181">
    <property type="entry name" value="FBOX"/>
    <property type="match status" value="1"/>
</dbReference>
<evidence type="ECO:0000313" key="3">
    <source>
        <dbReference type="Proteomes" id="UP000245207"/>
    </source>
</evidence>
<sequence>MGSNHVDRLSNMPDEVLSEILSLMPTKFAVRTSILSKRWRYKWTLVTNIDIDVLPFHGLLNCCAFVDRVLDLCKTTEIKLFRLRFGKLWVEKSRMTKWINEAVRLNVRDLEIQSVKLKLPLSLFTCKTLTKLTIETINSAKRFEWQTPFDLPCVKTLDIGVYDNPSLTAFRLIRGCPVLESLSFYIHERNNEEEYRFNIPTLKHLNLKIWKSCATTGVNKIVLNVPNLEDLFVGCWWRSLFVMEDFPSLVSVTFSDFWLRRSNLWVELFKGIIEAKSLSFMPDSDSPNAPLPRFQNLKHLELKSYCITLIFEFLESCSELEHLSIEEGREDDIQFLEYMLRNAEVLKTLTISCKSERLEEEMRLCAKLLKCPRASRYCEIHFASKSFDSASNEQPFLPDTFHYIPAAMAVEMTTPRGILFHWNGNDGYPGFKDAMCDQSVDPNVWKELVYHRTPGLLQYIFMELEWQLVNGAAMHSACGGVAYQP</sequence>
<comment type="caution">
    <text evidence="2">The sequence shown here is derived from an EMBL/GenBank/DDBJ whole genome shotgun (WGS) entry which is preliminary data.</text>
</comment>
<dbReference type="PANTHER" id="PTHR31900">
    <property type="entry name" value="F-BOX/RNI SUPERFAMILY PROTEIN-RELATED"/>
    <property type="match status" value="1"/>
</dbReference>